<feature type="region of interest" description="Disordered" evidence="4">
    <location>
        <begin position="134"/>
        <end position="159"/>
    </location>
</feature>
<protein>
    <recommendedName>
        <fullName evidence="5">B box-type domain-containing protein</fullName>
    </recommendedName>
</protein>
<reference evidence="6" key="1">
    <citation type="submission" date="2010-04" db="EMBL/GenBank/DDBJ databases">
        <authorList>
            <person name="Reid K.E."/>
            <person name="Liao N."/>
            <person name="Chan S."/>
            <person name="Docking R."/>
            <person name="Taylor G."/>
            <person name="Moore R."/>
            <person name="Mayo M."/>
            <person name="Munro S."/>
            <person name="King J."/>
            <person name="Yanchuk A."/>
            <person name="Holt R."/>
            <person name="Jones S."/>
            <person name="Marra M."/>
            <person name="Ritland C.E."/>
            <person name="Ritland K."/>
            <person name="Bohlmann J."/>
        </authorList>
    </citation>
    <scope>NUCLEOTIDE SEQUENCE</scope>
    <source>
        <tissue evidence="6">Bud</tissue>
    </source>
</reference>
<dbReference type="PANTHER" id="PTHR31717">
    <property type="entry name" value="ZINC FINGER PROTEIN CONSTANS-LIKE 10"/>
    <property type="match status" value="1"/>
</dbReference>
<name>D5AEG0_PICSI</name>
<dbReference type="CDD" id="cd19821">
    <property type="entry name" value="Bbox1_BBX-like"/>
    <property type="match status" value="1"/>
</dbReference>
<feature type="compositionally biased region" description="Basic and acidic residues" evidence="4">
    <location>
        <begin position="193"/>
        <end position="202"/>
    </location>
</feature>
<dbReference type="PANTHER" id="PTHR31717:SF142">
    <property type="entry name" value="B-BOX DOMAIN PROTEIN 30-RELATED"/>
    <property type="match status" value="1"/>
</dbReference>
<keyword evidence="3" id="KW-0862">Zinc</keyword>
<feature type="compositionally biased region" description="Basic and acidic residues" evidence="4">
    <location>
        <begin position="148"/>
        <end position="159"/>
    </location>
</feature>
<dbReference type="OMA" id="HCEADSA"/>
<evidence type="ECO:0000256" key="4">
    <source>
        <dbReference type="SAM" id="MobiDB-lite"/>
    </source>
</evidence>
<feature type="region of interest" description="Disordered" evidence="4">
    <location>
        <begin position="181"/>
        <end position="202"/>
    </location>
</feature>
<dbReference type="InterPro" id="IPR000315">
    <property type="entry name" value="Znf_B-box"/>
</dbReference>
<keyword evidence="2" id="KW-0863">Zinc-finger</keyword>
<evidence type="ECO:0000313" key="6">
    <source>
        <dbReference type="EMBL" id="ADE77929.1"/>
    </source>
</evidence>
<evidence type="ECO:0000259" key="5">
    <source>
        <dbReference type="SMART" id="SM00336"/>
    </source>
</evidence>
<dbReference type="GO" id="GO:0008270">
    <property type="term" value="F:zinc ion binding"/>
    <property type="evidence" value="ECO:0007669"/>
    <property type="project" value="UniProtKB-KW"/>
</dbReference>
<dbReference type="InterPro" id="IPR049808">
    <property type="entry name" value="CONSTANS-like_Bbox1"/>
</dbReference>
<organism evidence="6">
    <name type="scientific">Picea sitchensis</name>
    <name type="common">Sitka spruce</name>
    <name type="synonym">Pinus sitchensis</name>
    <dbReference type="NCBI Taxonomy" id="3332"/>
    <lineage>
        <taxon>Eukaryota</taxon>
        <taxon>Viridiplantae</taxon>
        <taxon>Streptophyta</taxon>
        <taxon>Embryophyta</taxon>
        <taxon>Tracheophyta</taxon>
        <taxon>Spermatophyta</taxon>
        <taxon>Pinopsida</taxon>
        <taxon>Pinidae</taxon>
        <taxon>Conifers I</taxon>
        <taxon>Pinales</taxon>
        <taxon>Pinaceae</taxon>
        <taxon>Picea</taxon>
    </lineage>
</organism>
<feature type="domain" description="B box-type" evidence="5">
    <location>
        <begin position="4"/>
        <end position="50"/>
    </location>
</feature>
<dbReference type="AlphaFoldDB" id="D5AEG0"/>
<keyword evidence="1" id="KW-0479">Metal-binding</keyword>
<feature type="compositionally biased region" description="Polar residues" evidence="4">
    <location>
        <begin position="181"/>
        <end position="192"/>
    </location>
</feature>
<evidence type="ECO:0000256" key="1">
    <source>
        <dbReference type="ARBA" id="ARBA00022723"/>
    </source>
</evidence>
<proteinExistence type="evidence at transcript level"/>
<evidence type="ECO:0000256" key="2">
    <source>
        <dbReference type="ARBA" id="ARBA00022771"/>
    </source>
</evidence>
<sequence length="328" mass="35505">MGQEKKPKCELCSNEAALHCEADSANLCFKCDANVHGVNFLVARHVRVVLCCRCHQYTEINVSGPSPHAGQSFCCACCKSQGLKQTSLCNSTAESAFPGSVSAASSNHSKGLDVGIGCSLVNVPRIVGEGNMKACSREGDNEGTGTAERSEVSIKEGDNERTWATERSEVSINGWSYNDGVSTTSSSANSQTVDDKPQVESHKKEMGLLHRRSGPGMLSAEMKVEMVLRKWCRYLNLRSPSIVPLAMDLVEKGLQKLGALTRQKIKICLAASFWLAATLSLKKAHLPPVKKLEECSGIPSKLILLAEFRLGRILRLKMQEEGSAECSS</sequence>
<dbReference type="EMBL" id="BT124694">
    <property type="protein sequence ID" value="ADE77929.1"/>
    <property type="molecule type" value="mRNA"/>
</dbReference>
<evidence type="ECO:0000256" key="3">
    <source>
        <dbReference type="ARBA" id="ARBA00022833"/>
    </source>
</evidence>
<accession>D5AEG0</accession>
<dbReference type="SMART" id="SM00336">
    <property type="entry name" value="BBOX"/>
    <property type="match status" value="1"/>
</dbReference>